<keyword evidence="1" id="KW-0472">Membrane</keyword>
<feature type="signal peptide" evidence="2">
    <location>
        <begin position="1"/>
        <end position="30"/>
    </location>
</feature>
<name>A0ABR4MZ69_9FUNG</name>
<evidence type="ECO:0000256" key="2">
    <source>
        <dbReference type="SAM" id="SignalP"/>
    </source>
</evidence>
<feature type="chain" id="PRO_5046817615" evidence="2">
    <location>
        <begin position="31"/>
        <end position="299"/>
    </location>
</feature>
<feature type="transmembrane region" description="Helical" evidence="1">
    <location>
        <begin position="104"/>
        <end position="124"/>
    </location>
</feature>
<reference evidence="3 4" key="1">
    <citation type="submission" date="2023-09" db="EMBL/GenBank/DDBJ databases">
        <title>Pangenome analysis of Batrachochytrium dendrobatidis and related Chytrids.</title>
        <authorList>
            <person name="Yacoub M.N."/>
            <person name="Stajich J.E."/>
            <person name="James T.Y."/>
        </authorList>
    </citation>
    <scope>NUCLEOTIDE SEQUENCE [LARGE SCALE GENOMIC DNA]</scope>
    <source>
        <strain evidence="3 4">JEL0888</strain>
    </source>
</reference>
<organism evidence="3 4">
    <name type="scientific">Polyrhizophydium stewartii</name>
    <dbReference type="NCBI Taxonomy" id="2732419"/>
    <lineage>
        <taxon>Eukaryota</taxon>
        <taxon>Fungi</taxon>
        <taxon>Fungi incertae sedis</taxon>
        <taxon>Chytridiomycota</taxon>
        <taxon>Chytridiomycota incertae sedis</taxon>
        <taxon>Chytridiomycetes</taxon>
        <taxon>Rhizophydiales</taxon>
        <taxon>Rhizophydiales incertae sedis</taxon>
        <taxon>Polyrhizophydium</taxon>
    </lineage>
</organism>
<dbReference type="Proteomes" id="UP001527925">
    <property type="component" value="Unassembled WGS sequence"/>
</dbReference>
<feature type="transmembrane region" description="Helical" evidence="1">
    <location>
        <begin position="74"/>
        <end position="92"/>
    </location>
</feature>
<comment type="caution">
    <text evidence="3">The sequence shown here is derived from an EMBL/GenBank/DDBJ whole genome shotgun (WGS) entry which is preliminary data.</text>
</comment>
<keyword evidence="1" id="KW-0812">Transmembrane</keyword>
<gene>
    <name evidence="3" type="ORF">HK105_207965</name>
</gene>
<proteinExistence type="predicted"/>
<keyword evidence="2" id="KW-0732">Signal</keyword>
<keyword evidence="4" id="KW-1185">Reference proteome</keyword>
<accession>A0ABR4MZ69</accession>
<keyword evidence="1" id="KW-1133">Transmembrane helix</keyword>
<feature type="transmembrane region" description="Helical" evidence="1">
    <location>
        <begin position="202"/>
        <end position="219"/>
    </location>
</feature>
<protein>
    <submittedName>
        <fullName evidence="3">Uncharacterized protein</fullName>
    </submittedName>
</protein>
<feature type="transmembrane region" description="Helical" evidence="1">
    <location>
        <begin position="160"/>
        <end position="182"/>
    </location>
</feature>
<feature type="transmembrane region" description="Helical" evidence="1">
    <location>
        <begin position="259"/>
        <end position="280"/>
    </location>
</feature>
<sequence>MSFRKTVFRWYLRTAFWLLVFVPAVALVTARDSVSFTDPEAPHFPNENMLRACIYAYTIVCFRASFVENLDRHAWILAEFGAPCLILWGTLIELYDCCVNASKHAGMTFIGAYFITIGGLLALLRWPDLEDSLWSGPKSVGRFFAQLPGRIRSPKSPRPVAYFALFIAVLFTVVVALLQPGIGLAFRWYPYKDPAALGPTESIIMAFFVPFAIIMYRVFDDLYAPYNILFTEFASLMGFFHGFVMMTDSIMGTQGNTNIHHVVGGDVLLMFIIGTVLAAYHPGIGSISAPDHGMIRIGG</sequence>
<feature type="transmembrane region" description="Helical" evidence="1">
    <location>
        <begin position="49"/>
        <end position="67"/>
    </location>
</feature>
<evidence type="ECO:0000256" key="1">
    <source>
        <dbReference type="SAM" id="Phobius"/>
    </source>
</evidence>
<dbReference type="EMBL" id="JADGIZ020000062">
    <property type="protein sequence ID" value="KAL2912566.1"/>
    <property type="molecule type" value="Genomic_DNA"/>
</dbReference>
<evidence type="ECO:0000313" key="3">
    <source>
        <dbReference type="EMBL" id="KAL2912566.1"/>
    </source>
</evidence>
<feature type="transmembrane region" description="Helical" evidence="1">
    <location>
        <begin position="226"/>
        <end position="247"/>
    </location>
</feature>
<evidence type="ECO:0000313" key="4">
    <source>
        <dbReference type="Proteomes" id="UP001527925"/>
    </source>
</evidence>